<evidence type="ECO:0000259" key="1">
    <source>
        <dbReference type="Pfam" id="PF00656"/>
    </source>
</evidence>
<name>A0A0J1H4N5_9GAMM</name>
<proteinExistence type="predicted"/>
<dbReference type="InterPro" id="IPR011600">
    <property type="entry name" value="Pept_C14_caspase"/>
</dbReference>
<dbReference type="SUPFAM" id="SSF52129">
    <property type="entry name" value="Caspase-like"/>
    <property type="match status" value="1"/>
</dbReference>
<dbReference type="GO" id="GO:0006508">
    <property type="term" value="P:proteolysis"/>
    <property type="evidence" value="ECO:0007669"/>
    <property type="project" value="InterPro"/>
</dbReference>
<dbReference type="InterPro" id="IPR029030">
    <property type="entry name" value="Caspase-like_dom_sf"/>
</dbReference>
<dbReference type="OrthoDB" id="1491023at2"/>
<dbReference type="EMBL" id="LDOU01000020">
    <property type="protein sequence ID" value="KLV06704.1"/>
    <property type="molecule type" value="Genomic_DNA"/>
</dbReference>
<sequence length="315" mass="34127">MKKALIIGINDYPNSPLGGCVNDANTLATVLESNGDGSPNFGVRKITCPSTNITRSVLREAIEQLFSGDCDMALLYFSGHGFIKSTGGYLVTTDAKKYDEGVAMDEILTLANQSKARNKVIILDCCHSGAMASPSLSGNGTAQLAEGMSVLTASRDSEYALEANGAGIFTSLLVDALKGGAADIRGNITPGSLYAYVDEALGAWDQRPIFKTNVTNFSPLRIIPPKVPFETLRKITQYFPTADSEHKLDPSYEDTEASADPDNVKIFKDLQKYQSVGLVVPVNAEFMYYAALNSTSCRLTALGYQYWRLVNEKRL</sequence>
<dbReference type="RefSeq" id="WP_031818980.1">
    <property type="nucleotide sequence ID" value="NZ_LDOU01000020.1"/>
</dbReference>
<comment type="caution">
    <text evidence="2">The sequence shown here is derived from an EMBL/GenBank/DDBJ whole genome shotgun (WGS) entry which is preliminary data.</text>
</comment>
<gene>
    <name evidence="2" type="ORF">ABT57_18600</name>
</gene>
<accession>A0A0J1H4N5</accession>
<dbReference type="STRING" id="320778.ABT57_18600"/>
<feature type="domain" description="Peptidase C14 caspase" evidence="1">
    <location>
        <begin position="2"/>
        <end position="182"/>
    </location>
</feature>
<dbReference type="PATRIC" id="fig|320778.3.peg.4042"/>
<dbReference type="PANTHER" id="PTHR22576:SF37">
    <property type="entry name" value="MUCOSA-ASSOCIATED LYMPHOID TISSUE LYMPHOMA TRANSLOCATION PROTEIN 1"/>
    <property type="match status" value="1"/>
</dbReference>
<dbReference type="GO" id="GO:0004197">
    <property type="term" value="F:cysteine-type endopeptidase activity"/>
    <property type="evidence" value="ECO:0007669"/>
    <property type="project" value="InterPro"/>
</dbReference>
<reference evidence="2 3" key="1">
    <citation type="submission" date="2015-05" db="EMBL/GenBank/DDBJ databases">
        <title>Photobacterium galathea sp. nov.</title>
        <authorList>
            <person name="Machado H."/>
            <person name="Gram L."/>
        </authorList>
    </citation>
    <scope>NUCLEOTIDE SEQUENCE [LARGE SCALE GENOMIC DNA]</scope>
    <source>
        <strain evidence="2 3">DSM 22954</strain>
    </source>
</reference>
<dbReference type="AlphaFoldDB" id="A0A0J1H4N5"/>
<protein>
    <submittedName>
        <fullName evidence="2">Peptidase C14</fullName>
    </submittedName>
</protein>
<evidence type="ECO:0000313" key="2">
    <source>
        <dbReference type="EMBL" id="KLV06704.1"/>
    </source>
</evidence>
<organism evidence="2 3">
    <name type="scientific">Photobacterium ganghwense</name>
    <dbReference type="NCBI Taxonomy" id="320778"/>
    <lineage>
        <taxon>Bacteria</taxon>
        <taxon>Pseudomonadati</taxon>
        <taxon>Pseudomonadota</taxon>
        <taxon>Gammaproteobacteria</taxon>
        <taxon>Vibrionales</taxon>
        <taxon>Vibrionaceae</taxon>
        <taxon>Photobacterium</taxon>
    </lineage>
</organism>
<keyword evidence="3" id="KW-1185">Reference proteome</keyword>
<dbReference type="Proteomes" id="UP000035909">
    <property type="component" value="Unassembled WGS sequence"/>
</dbReference>
<dbReference type="Gene3D" id="3.40.50.1460">
    <property type="match status" value="1"/>
</dbReference>
<dbReference type="Pfam" id="PF00656">
    <property type="entry name" value="Peptidase_C14"/>
    <property type="match status" value="1"/>
</dbReference>
<dbReference type="InterPro" id="IPR052039">
    <property type="entry name" value="Caspase-related_regulators"/>
</dbReference>
<evidence type="ECO:0000313" key="3">
    <source>
        <dbReference type="Proteomes" id="UP000035909"/>
    </source>
</evidence>
<dbReference type="PANTHER" id="PTHR22576">
    <property type="entry name" value="MUCOSA ASSOCIATED LYMPHOID TISSUE LYMPHOMA TRANSLOCATION PROTEIN 1/PARACASPASE"/>
    <property type="match status" value="1"/>
</dbReference>